<gene>
    <name evidence="4" type="primary">mshA_7</name>
    <name evidence="4" type="ORF">Pla163_30890</name>
</gene>
<dbReference type="Gene3D" id="3.40.50.2000">
    <property type="entry name" value="Glycogen Phosphorylase B"/>
    <property type="match status" value="1"/>
</dbReference>
<proteinExistence type="predicted"/>
<name>A0A518D381_9BACT</name>
<keyword evidence="5" id="KW-1185">Reference proteome</keyword>
<dbReference type="PANTHER" id="PTHR12526">
    <property type="entry name" value="GLYCOSYLTRANSFERASE"/>
    <property type="match status" value="1"/>
</dbReference>
<dbReference type="EC" id="2.4.1.250" evidence="4"/>
<feature type="region of interest" description="Disordered" evidence="3">
    <location>
        <begin position="1"/>
        <end position="38"/>
    </location>
</feature>
<dbReference type="EMBL" id="CP036290">
    <property type="protein sequence ID" value="QDU85942.1"/>
    <property type="molecule type" value="Genomic_DNA"/>
</dbReference>
<evidence type="ECO:0000256" key="3">
    <source>
        <dbReference type="SAM" id="MobiDB-lite"/>
    </source>
</evidence>
<dbReference type="Pfam" id="PF13692">
    <property type="entry name" value="Glyco_trans_1_4"/>
    <property type="match status" value="1"/>
</dbReference>
<dbReference type="AlphaFoldDB" id="A0A518D381"/>
<reference evidence="4 5" key="1">
    <citation type="submission" date="2019-02" db="EMBL/GenBank/DDBJ databases">
        <title>Deep-cultivation of Planctomycetes and their phenomic and genomic characterization uncovers novel biology.</title>
        <authorList>
            <person name="Wiegand S."/>
            <person name="Jogler M."/>
            <person name="Boedeker C."/>
            <person name="Pinto D."/>
            <person name="Vollmers J."/>
            <person name="Rivas-Marin E."/>
            <person name="Kohn T."/>
            <person name="Peeters S.H."/>
            <person name="Heuer A."/>
            <person name="Rast P."/>
            <person name="Oberbeckmann S."/>
            <person name="Bunk B."/>
            <person name="Jeske O."/>
            <person name="Meyerdierks A."/>
            <person name="Storesund J.E."/>
            <person name="Kallscheuer N."/>
            <person name="Luecker S."/>
            <person name="Lage O.M."/>
            <person name="Pohl T."/>
            <person name="Merkel B.J."/>
            <person name="Hornburger P."/>
            <person name="Mueller R.-W."/>
            <person name="Bruemmer F."/>
            <person name="Labrenz M."/>
            <person name="Spormann A.M."/>
            <person name="Op den Camp H."/>
            <person name="Overmann J."/>
            <person name="Amann R."/>
            <person name="Jetten M.S.M."/>
            <person name="Mascher T."/>
            <person name="Medema M.H."/>
            <person name="Devos D.P."/>
            <person name="Kaster A.-K."/>
            <person name="Ovreas L."/>
            <person name="Rohde M."/>
            <person name="Galperin M.Y."/>
            <person name="Jogler C."/>
        </authorList>
    </citation>
    <scope>NUCLEOTIDE SEQUENCE [LARGE SCALE GENOMIC DNA]</scope>
    <source>
        <strain evidence="4 5">Pla163</strain>
    </source>
</reference>
<evidence type="ECO:0000256" key="2">
    <source>
        <dbReference type="ARBA" id="ARBA00022679"/>
    </source>
</evidence>
<sequence length="386" mass="40850">MTAGAEGGGAGGSESRHVAGSGTDASAAEIESAAESREPLSAARPTALRLLMLCLDERLASSRLRVIELAPALAAAGARVEVLPYPRTSAARRALATAAREADVVLVQKRLPSFFEALGWRHLGAPVVFDFDDAIRVRQKPVRGSYASGRRRRALARALGSSAAAIVGNEHLARTHLPEGLPRLVAPTAVPLDVARRQHGARDRLSVGWVGGSGNFGELERVTEPLRRALAARPTDAAPVELVVVADRDFEAPGLVVRNVRWSAETQGTEIASFDVGLMPLADNPWNRGKCAYKLLQYMAAEVPSIASPVGMNADVVEDGVSGLLAAEDDQWCDALGRLLADEALRERLGRAGRAVVDPRFGFEHTAASIVAFLSEVVATAAARSE</sequence>
<evidence type="ECO:0000313" key="4">
    <source>
        <dbReference type="EMBL" id="QDU85942.1"/>
    </source>
</evidence>
<evidence type="ECO:0000313" key="5">
    <source>
        <dbReference type="Proteomes" id="UP000319342"/>
    </source>
</evidence>
<dbReference type="Proteomes" id="UP000319342">
    <property type="component" value="Chromosome"/>
</dbReference>
<dbReference type="OrthoDB" id="9815351at2"/>
<feature type="compositionally biased region" description="Gly residues" evidence="3">
    <location>
        <begin position="1"/>
        <end position="12"/>
    </location>
</feature>
<dbReference type="RefSeq" id="WP_145190250.1">
    <property type="nucleotide sequence ID" value="NZ_CP036290.1"/>
</dbReference>
<evidence type="ECO:0000256" key="1">
    <source>
        <dbReference type="ARBA" id="ARBA00022676"/>
    </source>
</evidence>
<keyword evidence="2 4" id="KW-0808">Transferase</keyword>
<accession>A0A518D381</accession>
<organism evidence="4 5">
    <name type="scientific">Rohdeia mirabilis</name>
    <dbReference type="NCBI Taxonomy" id="2528008"/>
    <lineage>
        <taxon>Bacteria</taxon>
        <taxon>Pseudomonadati</taxon>
        <taxon>Planctomycetota</taxon>
        <taxon>Planctomycetia</taxon>
        <taxon>Planctomycetia incertae sedis</taxon>
        <taxon>Rohdeia</taxon>
    </lineage>
</organism>
<dbReference type="GO" id="GO:0102710">
    <property type="term" value="F:D-inositol-3-phosphate glycosyltransferase activity"/>
    <property type="evidence" value="ECO:0007669"/>
    <property type="project" value="UniProtKB-EC"/>
</dbReference>
<keyword evidence="1 4" id="KW-0328">Glycosyltransferase</keyword>
<dbReference type="PANTHER" id="PTHR12526:SF510">
    <property type="entry name" value="D-INOSITOL 3-PHOSPHATE GLYCOSYLTRANSFERASE"/>
    <property type="match status" value="1"/>
</dbReference>
<protein>
    <submittedName>
        <fullName evidence="4">D-inositol-3-phosphate glycosyltransferase</fullName>
        <ecNumber evidence="4">2.4.1.250</ecNumber>
    </submittedName>
</protein>
<dbReference type="SUPFAM" id="SSF53756">
    <property type="entry name" value="UDP-Glycosyltransferase/glycogen phosphorylase"/>
    <property type="match status" value="1"/>
</dbReference>